<sequence>MSSKYVGPFGGTAAWRGTPYGAPSLEREGPRNQSECEIRVRVRFGDRHNSWEGELSVTPSTTVGELKARLADIHALVPSCQVLRRAGLSRDASDELKAPLEDDSATLSSLDIGDGGKLQLSAASVLLDGSATEVDREAFHRVADAKADVATHASPVGLWANHSVGAGTSPANLWAQHDASLRPPK</sequence>
<accession>A0A830HTJ5</accession>
<dbReference type="CDD" id="cd17039">
    <property type="entry name" value="Ubl_ubiquitin_like"/>
    <property type="match status" value="1"/>
</dbReference>
<evidence type="ECO:0000256" key="1">
    <source>
        <dbReference type="SAM" id="MobiDB-lite"/>
    </source>
</evidence>
<dbReference type="Gene3D" id="3.10.20.90">
    <property type="entry name" value="Phosphatidylinositol 3-kinase Catalytic Subunit, Chain A, domain 1"/>
    <property type="match status" value="1"/>
</dbReference>
<evidence type="ECO:0000313" key="2">
    <source>
        <dbReference type="EMBL" id="GHP10025.1"/>
    </source>
</evidence>
<organism evidence="2 3">
    <name type="scientific">Pycnococcus provasolii</name>
    <dbReference type="NCBI Taxonomy" id="41880"/>
    <lineage>
        <taxon>Eukaryota</taxon>
        <taxon>Viridiplantae</taxon>
        <taxon>Chlorophyta</taxon>
        <taxon>Pseudoscourfieldiophyceae</taxon>
        <taxon>Pseudoscourfieldiales</taxon>
        <taxon>Pycnococcaceae</taxon>
        <taxon>Pycnococcus</taxon>
    </lineage>
</organism>
<feature type="region of interest" description="Disordered" evidence="1">
    <location>
        <begin position="1"/>
        <end position="33"/>
    </location>
</feature>
<gene>
    <name evidence="2" type="ORF">PPROV_000875800</name>
</gene>
<dbReference type="Proteomes" id="UP000660262">
    <property type="component" value="Unassembled WGS sequence"/>
</dbReference>
<comment type="caution">
    <text evidence="2">The sequence shown here is derived from an EMBL/GenBank/DDBJ whole genome shotgun (WGS) entry which is preliminary data.</text>
</comment>
<name>A0A830HTJ5_9CHLO</name>
<evidence type="ECO:0008006" key="4">
    <source>
        <dbReference type="Google" id="ProtNLM"/>
    </source>
</evidence>
<dbReference type="SUPFAM" id="SSF54236">
    <property type="entry name" value="Ubiquitin-like"/>
    <property type="match status" value="1"/>
</dbReference>
<protein>
    <recommendedName>
        <fullName evidence="4">Ubiquitin-like domain-containing protein</fullName>
    </recommendedName>
</protein>
<dbReference type="InterPro" id="IPR029071">
    <property type="entry name" value="Ubiquitin-like_domsf"/>
</dbReference>
<dbReference type="AlphaFoldDB" id="A0A830HTJ5"/>
<keyword evidence="3" id="KW-1185">Reference proteome</keyword>
<dbReference type="EMBL" id="BNJQ01000027">
    <property type="protein sequence ID" value="GHP10025.1"/>
    <property type="molecule type" value="Genomic_DNA"/>
</dbReference>
<evidence type="ECO:0000313" key="3">
    <source>
        <dbReference type="Proteomes" id="UP000660262"/>
    </source>
</evidence>
<reference evidence="2" key="1">
    <citation type="submission" date="2020-10" db="EMBL/GenBank/DDBJ databases">
        <title>Unveiling of a novel bifunctional photoreceptor, Dualchrome1, isolated from a cosmopolitan green alga.</title>
        <authorList>
            <person name="Suzuki S."/>
            <person name="Kawachi M."/>
        </authorList>
    </citation>
    <scope>NUCLEOTIDE SEQUENCE</scope>
    <source>
        <strain evidence="2">NIES 2893</strain>
    </source>
</reference>
<proteinExistence type="predicted"/>